<dbReference type="EC" id="2.4.99.17" evidence="10 13"/>
<dbReference type="UniPathway" id="UPA00392"/>
<comment type="subunit">
    <text evidence="3 13">Monomer.</text>
</comment>
<keyword evidence="14" id="KW-0413">Isomerase</keyword>
<keyword evidence="4 13" id="KW-0963">Cytoplasm</keyword>
<dbReference type="GO" id="GO:0051075">
    <property type="term" value="F:S-adenosylmethionine:tRNA ribosyltransferase-isomerase activity"/>
    <property type="evidence" value="ECO:0007669"/>
    <property type="project" value="UniProtKB-EC"/>
</dbReference>
<dbReference type="SUPFAM" id="SSF111337">
    <property type="entry name" value="QueA-like"/>
    <property type="match status" value="1"/>
</dbReference>
<evidence type="ECO:0000256" key="1">
    <source>
        <dbReference type="ARBA" id="ARBA00004496"/>
    </source>
</evidence>
<comment type="caution">
    <text evidence="14">The sequence shown here is derived from an EMBL/GenBank/DDBJ whole genome shotgun (WGS) entry which is preliminary data.</text>
</comment>
<evidence type="ECO:0000256" key="9">
    <source>
        <dbReference type="ARBA" id="ARBA00061210"/>
    </source>
</evidence>
<comment type="pathway">
    <text evidence="2 13">tRNA modification; tRNA-queuosine biosynthesis.</text>
</comment>
<dbReference type="Pfam" id="PF02547">
    <property type="entry name" value="Queuosine_synth"/>
    <property type="match status" value="1"/>
</dbReference>
<evidence type="ECO:0000256" key="3">
    <source>
        <dbReference type="ARBA" id="ARBA00011245"/>
    </source>
</evidence>
<evidence type="ECO:0000256" key="2">
    <source>
        <dbReference type="ARBA" id="ARBA00004691"/>
    </source>
</evidence>
<evidence type="ECO:0000256" key="4">
    <source>
        <dbReference type="ARBA" id="ARBA00022490"/>
    </source>
</evidence>
<dbReference type="InterPro" id="IPR003699">
    <property type="entry name" value="QueA"/>
</dbReference>
<reference evidence="14 15" key="1">
    <citation type="submission" date="2017-07" db="EMBL/GenBank/DDBJ databases">
        <title>Recovery of genomes from metagenomes via a dereplication, aggregation, and scoring strategy.</title>
        <authorList>
            <person name="Sieber C.M."/>
            <person name="Probst A.J."/>
            <person name="Sharrar A."/>
            <person name="Thomas B.C."/>
            <person name="Hess M."/>
            <person name="Tringe S.G."/>
            <person name="Banfield J.F."/>
        </authorList>
    </citation>
    <scope>NUCLEOTIDE SEQUENCE [LARGE SCALE GENOMIC DNA]</scope>
    <source>
        <strain evidence="14">JGI_Cruoil_03_51_56</strain>
    </source>
</reference>
<proteinExistence type="inferred from homology"/>
<dbReference type="InterPro" id="IPR042119">
    <property type="entry name" value="QueA_dom2"/>
</dbReference>
<evidence type="ECO:0000256" key="8">
    <source>
        <dbReference type="ARBA" id="ARBA00052751"/>
    </source>
</evidence>
<keyword evidence="7 13" id="KW-0671">Queuosine biosynthesis</keyword>
<accession>A0A235BRA0</accession>
<evidence type="ECO:0000256" key="11">
    <source>
        <dbReference type="ARBA" id="ARBA00069325"/>
    </source>
</evidence>
<keyword evidence="6 13" id="KW-0949">S-adenosyl-L-methionine</keyword>
<dbReference type="FunFam" id="2.40.10.240:FF:000002">
    <property type="entry name" value="S-adenosylmethionine:tRNA ribosyltransferase-isomerase"/>
    <property type="match status" value="1"/>
</dbReference>
<comment type="subcellular location">
    <subcellularLocation>
        <location evidence="1 13">Cytoplasm</location>
    </subcellularLocation>
</comment>
<dbReference type="GO" id="GO:0005737">
    <property type="term" value="C:cytoplasm"/>
    <property type="evidence" value="ECO:0007669"/>
    <property type="project" value="UniProtKB-SubCell"/>
</dbReference>
<dbReference type="Proteomes" id="UP000215559">
    <property type="component" value="Unassembled WGS sequence"/>
</dbReference>
<dbReference type="Gene3D" id="3.40.1780.10">
    <property type="entry name" value="QueA-like"/>
    <property type="match status" value="2"/>
</dbReference>
<dbReference type="InterPro" id="IPR042118">
    <property type="entry name" value="QueA_dom1"/>
</dbReference>
<protein>
    <recommendedName>
        <fullName evidence="11 13">S-adenosylmethionine:tRNA ribosyltransferase-isomerase</fullName>
        <ecNumber evidence="10 13">2.4.99.17</ecNumber>
    </recommendedName>
    <alternativeName>
        <fullName evidence="12 13">Queuosine biosynthesis protein QueA</fullName>
    </alternativeName>
</protein>
<comment type="catalytic activity">
    <reaction evidence="8 13">
        <text>7-aminomethyl-7-carbaguanosine(34) in tRNA + S-adenosyl-L-methionine = epoxyqueuosine(34) in tRNA + adenine + L-methionine + 2 H(+)</text>
        <dbReference type="Rhea" id="RHEA:32155"/>
        <dbReference type="Rhea" id="RHEA-COMP:10342"/>
        <dbReference type="Rhea" id="RHEA-COMP:18582"/>
        <dbReference type="ChEBI" id="CHEBI:15378"/>
        <dbReference type="ChEBI" id="CHEBI:16708"/>
        <dbReference type="ChEBI" id="CHEBI:57844"/>
        <dbReference type="ChEBI" id="CHEBI:59789"/>
        <dbReference type="ChEBI" id="CHEBI:82833"/>
        <dbReference type="ChEBI" id="CHEBI:194443"/>
        <dbReference type="EC" id="2.4.99.17"/>
    </reaction>
</comment>
<dbReference type="HAMAP" id="MF_00113">
    <property type="entry name" value="QueA"/>
    <property type="match status" value="1"/>
</dbReference>
<name>A0A235BRA0_UNCW3</name>
<evidence type="ECO:0000256" key="12">
    <source>
        <dbReference type="ARBA" id="ARBA00076160"/>
    </source>
</evidence>
<evidence type="ECO:0000256" key="7">
    <source>
        <dbReference type="ARBA" id="ARBA00022785"/>
    </source>
</evidence>
<comment type="function">
    <text evidence="13">Transfers and isomerizes the ribose moiety from AdoMet to the 7-aminomethyl group of 7-deazaguanine (preQ1-tRNA) to give epoxyqueuosine (oQ-tRNA).</text>
</comment>
<dbReference type="PANTHER" id="PTHR30307:SF0">
    <property type="entry name" value="S-ADENOSYLMETHIONINE:TRNA RIBOSYLTRANSFERASE-ISOMERASE"/>
    <property type="match status" value="1"/>
</dbReference>
<gene>
    <name evidence="13" type="primary">queA</name>
    <name evidence="14" type="ORF">CH330_06915</name>
</gene>
<sequence length="340" mass="38337">MLVSDFDYELPRELIAQHPTPRRDMSRLLVLERGTGRLHDCVFTDIREWLSPNDLLVINNTRVIPARIYGRLPTGGKLEFLLLREVNPGVWEALSRPARKARPGVVVSFGDYKAEVLERKPAGMRVVEFEPADVRRLFREQGELALPPYIREKCEEPERYQTVFAEVDGAVAAPTAGLHFTPGFIDALKKDGVEFVTVTLHTGLGTFRPVKAETVEGHTMHPEEFELSRDAAENLNAGLAHGKRVMCVGTTSVRVVENQAEKTRDGWHIRKGKGNTGLYIYPGYEWRVTGAILTNFHLPKSTLIMLVSAFAGREHIMAAYRHAIEAHYRFYSFGDAMLIV</sequence>
<dbReference type="GO" id="GO:0008616">
    <property type="term" value="P:tRNA queuosine(34) biosynthetic process"/>
    <property type="evidence" value="ECO:0007669"/>
    <property type="project" value="UniProtKB-UniRule"/>
</dbReference>
<comment type="similarity">
    <text evidence="9 13">Belongs to the QueA family.</text>
</comment>
<evidence type="ECO:0000313" key="15">
    <source>
        <dbReference type="Proteomes" id="UP000215559"/>
    </source>
</evidence>
<dbReference type="PANTHER" id="PTHR30307">
    <property type="entry name" value="S-ADENOSYLMETHIONINE:TRNA RIBOSYLTRANSFERASE-ISOMERASE"/>
    <property type="match status" value="1"/>
</dbReference>
<dbReference type="Gene3D" id="2.40.10.240">
    <property type="entry name" value="QueA-like"/>
    <property type="match status" value="1"/>
</dbReference>
<dbReference type="InterPro" id="IPR036100">
    <property type="entry name" value="QueA_sf"/>
</dbReference>
<evidence type="ECO:0000256" key="10">
    <source>
        <dbReference type="ARBA" id="ARBA00066503"/>
    </source>
</evidence>
<evidence type="ECO:0000256" key="5">
    <source>
        <dbReference type="ARBA" id="ARBA00022679"/>
    </source>
</evidence>
<dbReference type="EMBL" id="NOZP01000130">
    <property type="protein sequence ID" value="OYD15003.1"/>
    <property type="molecule type" value="Genomic_DNA"/>
</dbReference>
<evidence type="ECO:0000256" key="13">
    <source>
        <dbReference type="HAMAP-Rule" id="MF_00113"/>
    </source>
</evidence>
<organism evidence="14 15">
    <name type="scientific">candidate division WOR-3 bacterium JGI_Cruoil_03_51_56</name>
    <dbReference type="NCBI Taxonomy" id="1973747"/>
    <lineage>
        <taxon>Bacteria</taxon>
        <taxon>Bacteria division WOR-3</taxon>
    </lineage>
</organism>
<keyword evidence="5 13" id="KW-0808">Transferase</keyword>
<dbReference type="AlphaFoldDB" id="A0A235BRA0"/>
<evidence type="ECO:0000256" key="6">
    <source>
        <dbReference type="ARBA" id="ARBA00022691"/>
    </source>
</evidence>
<dbReference type="NCBIfam" id="TIGR00113">
    <property type="entry name" value="queA"/>
    <property type="match status" value="1"/>
</dbReference>
<dbReference type="NCBIfam" id="NF001140">
    <property type="entry name" value="PRK00147.1"/>
    <property type="match status" value="1"/>
</dbReference>
<evidence type="ECO:0000313" key="14">
    <source>
        <dbReference type="EMBL" id="OYD15003.1"/>
    </source>
</evidence>
<dbReference type="FunFam" id="3.40.1780.10:FF:000001">
    <property type="entry name" value="S-adenosylmethionine:tRNA ribosyltransferase-isomerase"/>
    <property type="match status" value="1"/>
</dbReference>